<proteinExistence type="predicted"/>
<evidence type="ECO:0000313" key="3">
    <source>
        <dbReference type="WBParaSite" id="L893_g2716.t1"/>
    </source>
</evidence>
<sequence>MAPGGIGKGFTASEGCAPRLLGNAPKEGNKVTFRNCCLKLEDDVLTVKVWLARSPLWIYESKRGQEVNCIGQ</sequence>
<name>A0A1I7ZJZ4_9BILA</name>
<accession>A0A1I7ZJZ4</accession>
<evidence type="ECO:0000313" key="2">
    <source>
        <dbReference type="Proteomes" id="UP000095287"/>
    </source>
</evidence>
<dbReference type="AlphaFoldDB" id="A0A1I7ZJZ4"/>
<dbReference type="WBParaSite" id="L893_g2716.t1">
    <property type="protein sequence ID" value="L893_g2716.t1"/>
    <property type="gene ID" value="L893_g2716"/>
</dbReference>
<dbReference type="Proteomes" id="UP000095287">
    <property type="component" value="Unplaced"/>
</dbReference>
<feature type="region of interest" description="Disordered" evidence="1">
    <location>
        <begin position="1"/>
        <end position="28"/>
    </location>
</feature>
<organism evidence="2 3">
    <name type="scientific">Steinernema glaseri</name>
    <dbReference type="NCBI Taxonomy" id="37863"/>
    <lineage>
        <taxon>Eukaryota</taxon>
        <taxon>Metazoa</taxon>
        <taxon>Ecdysozoa</taxon>
        <taxon>Nematoda</taxon>
        <taxon>Chromadorea</taxon>
        <taxon>Rhabditida</taxon>
        <taxon>Tylenchina</taxon>
        <taxon>Panagrolaimomorpha</taxon>
        <taxon>Strongyloidoidea</taxon>
        <taxon>Steinernematidae</taxon>
        <taxon>Steinernema</taxon>
    </lineage>
</organism>
<reference evidence="3" key="1">
    <citation type="submission" date="2016-11" db="UniProtKB">
        <authorList>
            <consortium name="WormBaseParasite"/>
        </authorList>
    </citation>
    <scope>IDENTIFICATION</scope>
</reference>
<keyword evidence="2" id="KW-1185">Reference proteome</keyword>
<evidence type="ECO:0000256" key="1">
    <source>
        <dbReference type="SAM" id="MobiDB-lite"/>
    </source>
</evidence>
<protein>
    <submittedName>
        <fullName evidence="3">Uncharacterized protein</fullName>
    </submittedName>
</protein>